<feature type="compositionally biased region" description="Acidic residues" evidence="1">
    <location>
        <begin position="510"/>
        <end position="528"/>
    </location>
</feature>
<reference evidence="4" key="2">
    <citation type="journal article" date="2018" name="Nat. Commun.">
        <title>Extreme sensitivity to ultraviolet light in the fungal pathogen causing white-nose syndrome of bats.</title>
        <authorList>
            <person name="Palmer J.M."/>
            <person name="Drees K.P."/>
            <person name="Foster J.T."/>
            <person name="Lindner D.L."/>
        </authorList>
    </citation>
    <scope>NUCLEOTIDE SEQUENCE [LARGE SCALE GENOMIC DNA]</scope>
    <source>
        <strain evidence="4">UAMH 10579</strain>
    </source>
</reference>
<dbReference type="Gene3D" id="3.30.470.20">
    <property type="entry name" value="ATP-grasp fold, B domain"/>
    <property type="match status" value="1"/>
</dbReference>
<dbReference type="InterPro" id="IPR004344">
    <property type="entry name" value="TTL/TTLL_fam"/>
</dbReference>
<evidence type="ECO:0000313" key="4">
    <source>
        <dbReference type="Proteomes" id="UP000091956"/>
    </source>
</evidence>
<dbReference type="RefSeq" id="XP_059320152.1">
    <property type="nucleotide sequence ID" value="XM_059463268.1"/>
</dbReference>
<protein>
    <recommendedName>
        <fullName evidence="2">Survival protein SurE-like phosphatase/nucleotidase domain-containing protein</fullName>
    </recommendedName>
</protein>
<sequence>MHILVVNDDGPPSNQSSPYVHSLVNNLVEAGHVVSVILPREQRSWIGKAHIIGQTVKPTYFRPGTLHEDDGVTSKRPSPAGDDWVLVDGTPASCVQIGLYYFFQERGPVDLVLSGPNYGRNTTACFALSSGTLGGALEAAVCKRKAIALSYAFLTREHDPKIIAGASRLSVKIVEHLVANWDANTDVYTVNVPLVPDVENKKIFWTEMLQNYWGPGSCFEAVEDTEDAGEEEHRIREGEAEQKDGDAKAPIPHQHRNFKWSPRFTDVYKSVEDAPPGNDGWVVKEGFTSVTPLKANFMHATGKQQGEITLTSENPDPVSLPQSMQDLSLAAPAAGIKHFNALIDYGDTYVQPLILAALSKLLPKDSYTLITPDSIPTNSTSPTLHIQQYEELPFDTLLSQPTTTLANAYIIRKALIRKHYLSATAHAWGTKNPSTALAKHITPTVHFEVDYAEFLDDALVECFELHEMFARNADKKESEREWWILKPGMSDRGQGIRLFDSEETLQGIFDEWEAERPDSDDEEEDDEDANMHDGGDYIMTSQLRHFITQPYIHPPLLLQDNPHKFHIRTYVLAVGALTVYVYRPMLALFAGTPYTAPAAQPDLRAHLTNTCLQDGSRDGSVAAFWELGASQPGLPVTWQEDVFAQICEVTGELFEGAARTMGTHFQALPNAFEVFGVDFVVDKKGEVWLLEVNAFPDFGQTGEAHADVVEGLWEGVVDVAVKPFFGGVPKGGEGGMVEVRKIDLGRR</sequence>
<dbReference type="AlphaFoldDB" id="A0A2P2SYC5"/>
<dbReference type="GO" id="GO:0000932">
    <property type="term" value="C:P-body"/>
    <property type="evidence" value="ECO:0007669"/>
    <property type="project" value="TreeGrafter"/>
</dbReference>
<dbReference type="PANTHER" id="PTHR47551">
    <property type="entry name" value="TUBULIN--TYROSINE LIGASE PBY1-RELATED"/>
    <property type="match status" value="1"/>
</dbReference>
<reference evidence="3 4" key="1">
    <citation type="submission" date="2016-03" db="EMBL/GenBank/DDBJ databases">
        <title>Comparative genomics of Pseudogymnoascus destructans, the fungus causing white-nose syndrome of bats.</title>
        <authorList>
            <person name="Palmer J.M."/>
            <person name="Drees K.P."/>
            <person name="Foster J.T."/>
            <person name="Lindner D.L."/>
        </authorList>
    </citation>
    <scope>NUCLEOTIDE SEQUENCE [LARGE SCALE GENOMIC DNA]</scope>
    <source>
        <strain evidence="3 4">UAMH 10579</strain>
    </source>
</reference>
<dbReference type="SUPFAM" id="SSF56059">
    <property type="entry name" value="Glutathione synthetase ATP-binding domain-like"/>
    <property type="match status" value="1"/>
</dbReference>
<dbReference type="Gene3D" id="3.40.1210.10">
    <property type="entry name" value="Survival protein SurE-like phosphatase/nucleotidase"/>
    <property type="match status" value="1"/>
</dbReference>
<dbReference type="STRING" id="342668.A0A2P2SYC5"/>
<dbReference type="SUPFAM" id="SSF64167">
    <property type="entry name" value="SurE-like"/>
    <property type="match status" value="1"/>
</dbReference>
<feature type="domain" description="Survival protein SurE-like phosphatase/nucleotidase" evidence="2">
    <location>
        <begin position="3"/>
        <end position="213"/>
    </location>
</feature>
<dbReference type="Pfam" id="PF01975">
    <property type="entry name" value="SurE"/>
    <property type="match status" value="1"/>
</dbReference>
<accession>A0A2P2SYC5</accession>
<dbReference type="InterPro" id="IPR002828">
    <property type="entry name" value="SurE-like_Pase/nucleotidase"/>
</dbReference>
<feature type="region of interest" description="Disordered" evidence="1">
    <location>
        <begin position="225"/>
        <end position="254"/>
    </location>
</feature>
<dbReference type="Proteomes" id="UP000091956">
    <property type="component" value="Unassembled WGS sequence"/>
</dbReference>
<feature type="region of interest" description="Disordered" evidence="1">
    <location>
        <begin position="510"/>
        <end position="534"/>
    </location>
</feature>
<proteinExistence type="predicted"/>
<evidence type="ECO:0000313" key="3">
    <source>
        <dbReference type="EMBL" id="OBU01795.2"/>
    </source>
</evidence>
<keyword evidence="4" id="KW-1185">Reference proteome</keyword>
<dbReference type="PROSITE" id="PS51221">
    <property type="entry name" value="TTL"/>
    <property type="match status" value="1"/>
</dbReference>
<feature type="compositionally biased region" description="Basic and acidic residues" evidence="1">
    <location>
        <begin position="231"/>
        <end position="247"/>
    </location>
</feature>
<evidence type="ECO:0000259" key="2">
    <source>
        <dbReference type="Pfam" id="PF01975"/>
    </source>
</evidence>
<dbReference type="InterPro" id="IPR027746">
    <property type="entry name" value="TTL"/>
</dbReference>
<organism evidence="3 4">
    <name type="scientific">Pseudogymnoascus verrucosus</name>
    <dbReference type="NCBI Taxonomy" id="342668"/>
    <lineage>
        <taxon>Eukaryota</taxon>
        <taxon>Fungi</taxon>
        <taxon>Dikarya</taxon>
        <taxon>Ascomycota</taxon>
        <taxon>Pezizomycotina</taxon>
        <taxon>Leotiomycetes</taxon>
        <taxon>Thelebolales</taxon>
        <taxon>Thelebolaceae</taxon>
        <taxon>Pseudogymnoascus</taxon>
    </lineage>
</organism>
<dbReference type="GeneID" id="28833779"/>
<dbReference type="InterPro" id="IPR036523">
    <property type="entry name" value="SurE-like_sf"/>
</dbReference>
<evidence type="ECO:0000256" key="1">
    <source>
        <dbReference type="SAM" id="MobiDB-lite"/>
    </source>
</evidence>
<dbReference type="PANTHER" id="PTHR47551:SF1">
    <property type="entry name" value="TUBULIN--TYROSINE LIGASE PBY1-RELATED"/>
    <property type="match status" value="1"/>
</dbReference>
<dbReference type="Pfam" id="PF03133">
    <property type="entry name" value="TTL"/>
    <property type="match status" value="1"/>
</dbReference>
<dbReference type="GO" id="GO:0016787">
    <property type="term" value="F:hydrolase activity"/>
    <property type="evidence" value="ECO:0007669"/>
    <property type="project" value="InterPro"/>
</dbReference>
<gene>
    <name evidence="3" type="ORF">VE01_00393</name>
</gene>
<dbReference type="NCBIfam" id="TIGR00087">
    <property type="entry name" value="surE"/>
    <property type="match status" value="1"/>
</dbReference>
<name>A0A2P2SYC5_9PEZI</name>
<dbReference type="EMBL" id="KV460206">
    <property type="protein sequence ID" value="OBU01795.2"/>
    <property type="molecule type" value="Genomic_DNA"/>
</dbReference>